<dbReference type="SUPFAM" id="SSF47095">
    <property type="entry name" value="HMG-box"/>
    <property type="match status" value="1"/>
</dbReference>
<organism evidence="6 7">
    <name type="scientific">Halocaridina rubra</name>
    <name type="common">Hawaiian red shrimp</name>
    <dbReference type="NCBI Taxonomy" id="373956"/>
    <lineage>
        <taxon>Eukaryota</taxon>
        <taxon>Metazoa</taxon>
        <taxon>Ecdysozoa</taxon>
        <taxon>Arthropoda</taxon>
        <taxon>Crustacea</taxon>
        <taxon>Multicrustacea</taxon>
        <taxon>Malacostraca</taxon>
        <taxon>Eumalacostraca</taxon>
        <taxon>Eucarida</taxon>
        <taxon>Decapoda</taxon>
        <taxon>Pleocyemata</taxon>
        <taxon>Caridea</taxon>
        <taxon>Atyoidea</taxon>
        <taxon>Atyidae</taxon>
        <taxon>Halocaridina</taxon>
    </lineage>
</organism>
<dbReference type="InterPro" id="IPR002099">
    <property type="entry name" value="MutL/Mlh/PMS"/>
</dbReference>
<dbReference type="InterPro" id="IPR038973">
    <property type="entry name" value="MutL/Mlh/Pms-like"/>
</dbReference>
<keyword evidence="7" id="KW-1185">Reference proteome</keyword>
<evidence type="ECO:0000256" key="2">
    <source>
        <dbReference type="ARBA" id="ARBA00022763"/>
    </source>
</evidence>
<evidence type="ECO:0000256" key="4">
    <source>
        <dbReference type="SAM" id="MobiDB-lite"/>
    </source>
</evidence>
<accession>A0AAN8WDW3</accession>
<dbReference type="NCBIfam" id="TIGR00585">
    <property type="entry name" value="mutl"/>
    <property type="match status" value="1"/>
</dbReference>
<dbReference type="InterPro" id="IPR009071">
    <property type="entry name" value="HMG_box_dom"/>
</dbReference>
<keyword evidence="2" id="KW-0227">DNA damage</keyword>
<name>A0AAN8WDW3_HALRR</name>
<dbReference type="SUPFAM" id="SSF55874">
    <property type="entry name" value="ATPase domain of HSP90 chaperone/DNA topoisomerase II/histidine kinase"/>
    <property type="match status" value="1"/>
</dbReference>
<dbReference type="Pfam" id="PF01119">
    <property type="entry name" value="DNA_mis_repair"/>
    <property type="match status" value="1"/>
</dbReference>
<dbReference type="GO" id="GO:0006298">
    <property type="term" value="P:mismatch repair"/>
    <property type="evidence" value="ECO:0007669"/>
    <property type="project" value="InterPro"/>
</dbReference>
<dbReference type="PANTHER" id="PTHR10073">
    <property type="entry name" value="DNA MISMATCH REPAIR PROTEIN MLH, PMS, MUTL"/>
    <property type="match status" value="1"/>
</dbReference>
<keyword evidence="3" id="KW-0539">Nucleus</keyword>
<dbReference type="CDD" id="cd00782">
    <property type="entry name" value="MutL_Trans"/>
    <property type="match status" value="1"/>
</dbReference>
<dbReference type="Pfam" id="PF00505">
    <property type="entry name" value="HMG_box"/>
    <property type="match status" value="1"/>
</dbReference>
<dbReference type="InterPro" id="IPR036890">
    <property type="entry name" value="HATPase_C_sf"/>
</dbReference>
<dbReference type="InterPro" id="IPR020568">
    <property type="entry name" value="Ribosomal_Su5_D2-typ_SF"/>
</dbReference>
<dbReference type="PROSITE" id="PS50118">
    <property type="entry name" value="HMG_BOX_2"/>
    <property type="match status" value="1"/>
</dbReference>
<dbReference type="Proteomes" id="UP001381693">
    <property type="component" value="Unassembled WGS sequence"/>
</dbReference>
<proteinExistence type="inferred from homology"/>
<comment type="similarity">
    <text evidence="1">Belongs to the DNA mismatch repair MutL/HexB family.</text>
</comment>
<sequence length="1133" mass="126150">MKMVLAALPQDTIRLIKSTQVITTPTSIVKELVENSIDASATTVSVKLEKYGFLRLEVRDNGIGICDKDVEFIAKPHFTSKIASFSDLSSLTSYGFRGEALSSLCAVSDVTITTKTKESPMGHSYSFNHHGEVISKKPAATPNGTTVIVCNLFKNIPVRHQYYSNSKLCKDELKKLEDLLMGLALAVPNVHLTLTHDKITIFQKNSAQDIGSVLMNILPDVWKSLTSKIKNVNDVSLKVFLPAERCPFNSLYSRTSSDRFFVLINKRPVKHKTVEKMVKAYFSKDAQGCHGRYPVGLVSLDVPPDTLDINLEPNKTRVLLKEEIVVLDALKDILEDVYGPLEKKKNDCGNTKDLLQGDTCADITCTFAGVSQQKINCPATISHVGDIPLNLGKESTTINDFDDVSKKNPFQKSVISSEESKDRALKHRQKEIIQDLNVVSENATIHMSSGVFKGRNPEELTEENPAPLAAVTSGIGIEHKGIYKESFPVEKFEKNYCQGLSIASENSDKTKARMVSTPDDMQSTSLPDLSLSTVLSSIDSDSVIIKGKENNCNRGCENENLSSVLNSDPRSTKQKGDENVESEVGNTTLKNNSQLHESFVGSDGIPVFKIAPLRQSCVQGNSNVLECDTILGKENLHKLSLSSISNISEGNRSETQVHHQHQSQAHSDNSGDVLKKDREWCRGETVENGQNIQTIHLLKNNNICSNNNNLNKISTKRQLSLSSTENQENISIKNKKVKLNTIGQASFEYVHSTAVKRPSSAFILYSRDIRLQVLSQHPGKDFAWVAKEMADRWKNLDSVTKKHYQDMAKEDSNRYQREIKKIKEQRGLNASLNTTPVRTVGNRASLDKFVAPLTPQLIKREGKIVQQQPVVSKHPWKEHCKIYNIQLDMIRDKIIKKATSATQDSDITLIGPLNSCGGWTCLTEGAISTLSITRLHETILCRKLFQSFRLPASDLQDPIPFNESVVGSNNWRLLLQLKCEIVVGQNKYVVTDRRLTMNGFKITLYPSSESCAVLSHGEISGLCNSVGFYGINDLKEILSVLVVNHEATVSQIRPLKVQFWLKGEAVRMIRASPNMLSAEEVKELLNTWKEIRTSLDGSCKMTWEEGKCLHGKSIFTKLYSLDDLPLSQSQTQL</sequence>
<keyword evidence="3" id="KW-0238">DNA-binding</keyword>
<dbReference type="CDD" id="cd00084">
    <property type="entry name" value="HMG-box_SF"/>
    <property type="match status" value="1"/>
</dbReference>
<dbReference type="GO" id="GO:0140664">
    <property type="term" value="F:ATP-dependent DNA damage sensor activity"/>
    <property type="evidence" value="ECO:0007669"/>
    <property type="project" value="InterPro"/>
</dbReference>
<evidence type="ECO:0000259" key="5">
    <source>
        <dbReference type="PROSITE" id="PS50118"/>
    </source>
</evidence>
<dbReference type="Gene3D" id="3.30.565.10">
    <property type="entry name" value="Histidine kinase-like ATPase, C-terminal domain"/>
    <property type="match status" value="1"/>
</dbReference>
<dbReference type="InterPro" id="IPR013507">
    <property type="entry name" value="DNA_mismatch_S5_2-like"/>
</dbReference>
<dbReference type="Gene3D" id="1.10.30.10">
    <property type="entry name" value="High mobility group box domain"/>
    <property type="match status" value="1"/>
</dbReference>
<gene>
    <name evidence="6" type="primary">PMS1</name>
    <name evidence="6" type="ORF">SK128_012647</name>
</gene>
<evidence type="ECO:0000313" key="6">
    <source>
        <dbReference type="EMBL" id="KAK7026884.1"/>
    </source>
</evidence>
<dbReference type="GO" id="GO:0016887">
    <property type="term" value="F:ATP hydrolysis activity"/>
    <property type="evidence" value="ECO:0007669"/>
    <property type="project" value="InterPro"/>
</dbReference>
<dbReference type="FunFam" id="3.30.565.10:FF:000017">
    <property type="entry name" value="PMS1 homolog 1, mismatch repair system component"/>
    <property type="match status" value="1"/>
</dbReference>
<feature type="region of interest" description="Disordered" evidence="4">
    <location>
        <begin position="650"/>
        <end position="673"/>
    </location>
</feature>
<dbReference type="InterPro" id="IPR014721">
    <property type="entry name" value="Ribsml_uS5_D2-typ_fold_subgr"/>
</dbReference>
<feature type="DNA-binding region" description="HMG box" evidence="3">
    <location>
        <begin position="755"/>
        <end position="823"/>
    </location>
</feature>
<evidence type="ECO:0000256" key="1">
    <source>
        <dbReference type="ARBA" id="ARBA00006082"/>
    </source>
</evidence>
<evidence type="ECO:0000256" key="3">
    <source>
        <dbReference type="PROSITE-ProRule" id="PRU00267"/>
    </source>
</evidence>
<dbReference type="CDD" id="cd16926">
    <property type="entry name" value="HATPase_MutL-MLH-PMS-like"/>
    <property type="match status" value="1"/>
</dbReference>
<keyword evidence="6" id="KW-0067">ATP-binding</keyword>
<dbReference type="AlphaFoldDB" id="A0AAN8WDW3"/>
<dbReference type="InterPro" id="IPR036910">
    <property type="entry name" value="HMG_box_dom_sf"/>
</dbReference>
<dbReference type="EMBL" id="JAXCGZ010022694">
    <property type="protein sequence ID" value="KAK7026884.1"/>
    <property type="molecule type" value="Genomic_DNA"/>
</dbReference>
<dbReference type="InterPro" id="IPR014762">
    <property type="entry name" value="DNA_mismatch_repair_CS"/>
</dbReference>
<feature type="region of interest" description="Disordered" evidence="4">
    <location>
        <begin position="559"/>
        <end position="590"/>
    </location>
</feature>
<dbReference type="PROSITE" id="PS00058">
    <property type="entry name" value="DNA_MISMATCH_REPAIR_1"/>
    <property type="match status" value="1"/>
</dbReference>
<dbReference type="SMART" id="SM01340">
    <property type="entry name" value="DNA_mis_repair"/>
    <property type="match status" value="1"/>
</dbReference>
<keyword evidence="6" id="KW-0547">Nucleotide-binding</keyword>
<dbReference type="Pfam" id="PF13589">
    <property type="entry name" value="HATPase_c_3"/>
    <property type="match status" value="1"/>
</dbReference>
<protein>
    <submittedName>
        <fullName evidence="6">ATP-binding mismatch repair protein</fullName>
    </submittedName>
</protein>
<dbReference type="PANTHER" id="PTHR10073:SF54">
    <property type="entry name" value="PMS1 PROTEIN HOMOLOG 1"/>
    <property type="match status" value="1"/>
</dbReference>
<reference evidence="6 7" key="1">
    <citation type="submission" date="2023-11" db="EMBL/GenBank/DDBJ databases">
        <title>Halocaridina rubra genome assembly.</title>
        <authorList>
            <person name="Smith C."/>
        </authorList>
    </citation>
    <scope>NUCLEOTIDE SEQUENCE [LARGE SCALE GENOMIC DNA]</scope>
    <source>
        <strain evidence="6">EP-1</strain>
        <tissue evidence="6">Whole</tissue>
    </source>
</reference>
<dbReference type="GO" id="GO:0005524">
    <property type="term" value="F:ATP binding"/>
    <property type="evidence" value="ECO:0007669"/>
    <property type="project" value="UniProtKB-KW"/>
</dbReference>
<comment type="caution">
    <text evidence="6">The sequence shown here is derived from an EMBL/GenBank/DDBJ whole genome shotgun (WGS) entry which is preliminary data.</text>
</comment>
<dbReference type="GO" id="GO:0030983">
    <property type="term" value="F:mismatched DNA binding"/>
    <property type="evidence" value="ECO:0007669"/>
    <property type="project" value="InterPro"/>
</dbReference>
<dbReference type="SUPFAM" id="SSF54211">
    <property type="entry name" value="Ribosomal protein S5 domain 2-like"/>
    <property type="match status" value="1"/>
</dbReference>
<dbReference type="Gene3D" id="3.30.230.10">
    <property type="match status" value="1"/>
</dbReference>
<evidence type="ECO:0000313" key="7">
    <source>
        <dbReference type="Proteomes" id="UP001381693"/>
    </source>
</evidence>
<dbReference type="GO" id="GO:0032389">
    <property type="term" value="C:MutLalpha complex"/>
    <property type="evidence" value="ECO:0007669"/>
    <property type="project" value="TreeGrafter"/>
</dbReference>
<dbReference type="SMART" id="SM00398">
    <property type="entry name" value="HMG"/>
    <property type="match status" value="1"/>
</dbReference>
<feature type="domain" description="HMG box" evidence="5">
    <location>
        <begin position="755"/>
        <end position="823"/>
    </location>
</feature>